<protein>
    <recommendedName>
        <fullName evidence="2">Biogenesis of lysosome-related organelles complex 1 subunit 1</fullName>
    </recommendedName>
</protein>
<dbReference type="GO" id="GO:0016197">
    <property type="term" value="P:endosomal transport"/>
    <property type="evidence" value="ECO:0007669"/>
    <property type="project" value="TreeGrafter"/>
</dbReference>
<dbReference type="RefSeq" id="XP_010762486.1">
    <property type="nucleotide sequence ID" value="XM_010764184.1"/>
</dbReference>
<accession>C1GI38</accession>
<organism evidence="5 6">
    <name type="scientific">Paracoccidioides brasiliensis (strain Pb18)</name>
    <dbReference type="NCBI Taxonomy" id="502780"/>
    <lineage>
        <taxon>Eukaryota</taxon>
        <taxon>Fungi</taxon>
        <taxon>Dikarya</taxon>
        <taxon>Ascomycota</taxon>
        <taxon>Pezizomycotina</taxon>
        <taxon>Eurotiomycetes</taxon>
        <taxon>Eurotiomycetidae</taxon>
        <taxon>Onygenales</taxon>
        <taxon>Ajellomycetaceae</taxon>
        <taxon>Paracoccidioides</taxon>
    </lineage>
</organism>
<dbReference type="InterPro" id="IPR009395">
    <property type="entry name" value="BLOC1S1"/>
</dbReference>
<evidence type="ECO:0000256" key="4">
    <source>
        <dbReference type="SAM" id="MobiDB-lite"/>
    </source>
</evidence>
<dbReference type="PANTHER" id="PTHR13073">
    <property type="entry name" value="BLOC-1 COMPLEX SUBUNIT 1"/>
    <property type="match status" value="1"/>
</dbReference>
<dbReference type="EMBL" id="KN275966">
    <property type="protein sequence ID" value="EEH42104.1"/>
    <property type="molecule type" value="Genomic_DNA"/>
</dbReference>
<evidence type="ECO:0000256" key="3">
    <source>
        <dbReference type="SAM" id="Coils"/>
    </source>
</evidence>
<dbReference type="Pfam" id="PF06320">
    <property type="entry name" value="GCN5L1"/>
    <property type="match status" value="1"/>
</dbReference>
<keyword evidence="3" id="KW-0175">Coiled coil</keyword>
<dbReference type="OrthoDB" id="20018at2759"/>
<dbReference type="GeneID" id="22585535"/>
<keyword evidence="6" id="KW-1185">Reference proteome</keyword>
<sequence length="142" mass="16070">MSSTTNTSLSIATTASAPTTHTQETTEAKVAFTASLTSVGTNLDADLRQRAQALHNNDGVIKMQEEKLRNTIQDLEKQSRELEKLADQGREGLKEVGDLQNWAELIEQDLLIVEESLRLADEEDEKNGRMKWKPESKLRRWF</sequence>
<feature type="coiled-coil region" evidence="3">
    <location>
        <begin position="61"/>
        <end position="92"/>
    </location>
</feature>
<dbReference type="PANTHER" id="PTHR13073:SF0">
    <property type="entry name" value="BIOGENESIS OF LYSOSOME-RELATED ORGANELLES COMPLEX 1 SUBUNIT 1"/>
    <property type="match status" value="1"/>
</dbReference>
<dbReference type="eggNOG" id="ENOG502S9ZX">
    <property type="taxonomic scope" value="Eukaryota"/>
</dbReference>
<dbReference type="AlphaFoldDB" id="C1GI38"/>
<name>C1GI38_PARBD</name>
<dbReference type="STRING" id="502780.C1GI38"/>
<dbReference type="VEuPathDB" id="FungiDB:PADG_06924"/>
<evidence type="ECO:0000256" key="2">
    <source>
        <dbReference type="ARBA" id="ARBA00019577"/>
    </source>
</evidence>
<evidence type="ECO:0000256" key="1">
    <source>
        <dbReference type="ARBA" id="ARBA00007133"/>
    </source>
</evidence>
<gene>
    <name evidence="5" type="ORF">PADG_06924</name>
</gene>
<evidence type="ECO:0000313" key="5">
    <source>
        <dbReference type="EMBL" id="EEH42104.1"/>
    </source>
</evidence>
<evidence type="ECO:0000313" key="6">
    <source>
        <dbReference type="Proteomes" id="UP000001628"/>
    </source>
</evidence>
<feature type="region of interest" description="Disordered" evidence="4">
    <location>
        <begin position="1"/>
        <end position="24"/>
    </location>
</feature>
<comment type="similarity">
    <text evidence="1">Belongs to the BLOC1S1 family.</text>
</comment>
<dbReference type="HOGENOM" id="CLU_092507_1_0_1"/>
<feature type="region of interest" description="Disordered" evidence="4">
    <location>
        <begin position="123"/>
        <end position="142"/>
    </location>
</feature>
<dbReference type="GO" id="GO:0031083">
    <property type="term" value="C:BLOC-1 complex"/>
    <property type="evidence" value="ECO:0007669"/>
    <property type="project" value="InterPro"/>
</dbReference>
<proteinExistence type="inferred from homology"/>
<reference evidence="5 6" key="1">
    <citation type="journal article" date="2011" name="PLoS Genet.">
        <title>Comparative genomic analysis of human fungal pathogens causing paracoccidioidomycosis.</title>
        <authorList>
            <person name="Desjardins C.A."/>
            <person name="Champion M.D."/>
            <person name="Holder J.W."/>
            <person name="Muszewska A."/>
            <person name="Goldberg J."/>
            <person name="Bailao A.M."/>
            <person name="Brigido M.M."/>
            <person name="Ferreira M.E."/>
            <person name="Garcia A.M."/>
            <person name="Grynberg M."/>
            <person name="Gujja S."/>
            <person name="Heiman D.I."/>
            <person name="Henn M.R."/>
            <person name="Kodira C.D."/>
            <person name="Leon-Narvaez H."/>
            <person name="Longo L.V."/>
            <person name="Ma L.J."/>
            <person name="Malavazi I."/>
            <person name="Matsuo A.L."/>
            <person name="Morais F.V."/>
            <person name="Pereira M."/>
            <person name="Rodriguez-Brito S."/>
            <person name="Sakthikumar S."/>
            <person name="Salem-Izacc S.M."/>
            <person name="Sykes S.M."/>
            <person name="Teixeira M.M."/>
            <person name="Vallejo M.C."/>
            <person name="Walter M.E."/>
            <person name="Yandava C."/>
            <person name="Young S."/>
            <person name="Zeng Q."/>
            <person name="Zucker J."/>
            <person name="Felipe M.S."/>
            <person name="Goldman G.H."/>
            <person name="Haas B.J."/>
            <person name="McEwen J.G."/>
            <person name="Nino-Vega G."/>
            <person name="Puccia R."/>
            <person name="San-Blas G."/>
            <person name="Soares C.M."/>
            <person name="Birren B.W."/>
            <person name="Cuomo C.A."/>
        </authorList>
    </citation>
    <scope>NUCLEOTIDE SEQUENCE [LARGE SCALE GENOMIC DNA]</scope>
    <source>
        <strain evidence="5 6">Pb18</strain>
    </source>
</reference>
<dbReference type="InParanoid" id="C1GI38"/>
<dbReference type="KEGG" id="pbn:PADG_06924"/>
<dbReference type="OMA" id="DNEMRTR"/>
<dbReference type="Proteomes" id="UP000001628">
    <property type="component" value="Unassembled WGS sequence"/>
</dbReference>